<dbReference type="InParanoid" id="F6XW30"/>
<dbReference type="InterPro" id="IPR001611">
    <property type="entry name" value="Leu-rich_rpt"/>
</dbReference>
<dbReference type="Pfam" id="PF14580">
    <property type="entry name" value="LRR_9"/>
    <property type="match status" value="1"/>
</dbReference>
<comment type="subunit">
    <text evidence="9">Interacts with KIZ, PCM1 and CDK5RAP2.</text>
</comment>
<dbReference type="eggNOG" id="ENOG502QV2Y">
    <property type="taxonomic scope" value="Eukaryota"/>
</dbReference>
<evidence type="ECO:0000256" key="3">
    <source>
        <dbReference type="ARBA" id="ARBA00022614"/>
    </source>
</evidence>
<organism evidence="13 14">
    <name type="scientific">Monodelphis domestica</name>
    <name type="common">Gray short-tailed opossum</name>
    <dbReference type="NCBI Taxonomy" id="13616"/>
    <lineage>
        <taxon>Eukaryota</taxon>
        <taxon>Metazoa</taxon>
        <taxon>Chordata</taxon>
        <taxon>Craniata</taxon>
        <taxon>Vertebrata</taxon>
        <taxon>Euteleostomi</taxon>
        <taxon>Mammalia</taxon>
        <taxon>Metatheria</taxon>
        <taxon>Didelphimorphia</taxon>
        <taxon>Didelphidae</taxon>
        <taxon>Monodelphis</taxon>
    </lineage>
</organism>
<feature type="coiled-coil region" evidence="11">
    <location>
        <begin position="498"/>
        <end position="594"/>
    </location>
</feature>
<dbReference type="SUPFAM" id="SSF52058">
    <property type="entry name" value="L domain-like"/>
    <property type="match status" value="1"/>
</dbReference>
<comment type="function">
    <text evidence="7">Involved in the recruitment of key centrosomal proteins to the centrosome. Provides centrosomal microtubule-nucleation activity on the gamma-tubulin ring complexes (gamma-TuRCs) and has critical roles in forming a focused bipolar spindle, which is needed for proper tension generation between sister chromatids. Required for localization of KIZ, AKAP9 and gamma-tubulin ring complexes (gamma-TuRCs). Involved in centriole duplication. Required for CDK5RAP22, CEP152, WDR62 and CEP63 centrosomal localization and promotes the centrosomal localization of CDK2.</text>
</comment>
<dbReference type="Proteomes" id="UP000002280">
    <property type="component" value="Chromosome 3"/>
</dbReference>
<evidence type="ECO:0000256" key="4">
    <source>
        <dbReference type="ARBA" id="ARBA00022737"/>
    </source>
</evidence>
<dbReference type="Gene3D" id="3.80.10.10">
    <property type="entry name" value="Ribonuclease Inhibitor"/>
    <property type="match status" value="1"/>
</dbReference>
<dbReference type="InterPro" id="IPR055320">
    <property type="entry name" value="CEP72-like"/>
</dbReference>
<evidence type="ECO:0000256" key="7">
    <source>
        <dbReference type="ARBA" id="ARBA00059385"/>
    </source>
</evidence>
<protein>
    <recommendedName>
        <fullName evidence="10">Centrosomal protein of 72 kDa</fullName>
    </recommendedName>
</protein>
<dbReference type="OMA" id="HPRAKCT"/>
<comment type="similarity">
    <text evidence="8">Belongs to the CEP72 family.</text>
</comment>
<evidence type="ECO:0000313" key="13">
    <source>
        <dbReference type="Ensembl" id="ENSMODP00000038456.2"/>
    </source>
</evidence>
<dbReference type="PANTHER" id="PTHR23311">
    <property type="entry name" value="HEAT SHOCK REGULATED 2"/>
    <property type="match status" value="1"/>
</dbReference>
<evidence type="ECO:0000256" key="11">
    <source>
        <dbReference type="SAM" id="Coils"/>
    </source>
</evidence>
<dbReference type="GeneID" id="100014590"/>
<keyword evidence="6" id="KW-0206">Cytoskeleton</keyword>
<reference evidence="13" key="2">
    <citation type="submission" date="2025-08" db="UniProtKB">
        <authorList>
            <consortium name="Ensembl"/>
        </authorList>
    </citation>
    <scope>IDENTIFICATION</scope>
</reference>
<dbReference type="GeneTree" id="ENSGT00530000063884"/>
<evidence type="ECO:0000256" key="12">
    <source>
        <dbReference type="SAM" id="MobiDB-lite"/>
    </source>
</evidence>
<dbReference type="PANTHER" id="PTHR23311:SF7">
    <property type="entry name" value="CENTROSOMAL PROTEIN OF 72 KDA"/>
    <property type="match status" value="1"/>
</dbReference>
<keyword evidence="14" id="KW-1185">Reference proteome</keyword>
<accession>F6XW30</accession>
<comment type="subcellular location">
    <subcellularLocation>
        <location evidence="1">Cytoplasm</location>
        <location evidence="1">Cytoskeleton</location>
        <location evidence="1">Microtubule organizing center</location>
        <location evidence="1">Centrosome</location>
    </subcellularLocation>
</comment>
<evidence type="ECO:0000256" key="6">
    <source>
        <dbReference type="ARBA" id="ARBA00023212"/>
    </source>
</evidence>
<dbReference type="OrthoDB" id="676979at2759"/>
<evidence type="ECO:0000256" key="8">
    <source>
        <dbReference type="ARBA" id="ARBA00061023"/>
    </source>
</evidence>
<dbReference type="GO" id="GO:0007051">
    <property type="term" value="P:spindle organization"/>
    <property type="evidence" value="ECO:0000318"/>
    <property type="project" value="GO_Central"/>
</dbReference>
<reference evidence="13" key="3">
    <citation type="submission" date="2025-09" db="UniProtKB">
        <authorList>
            <consortium name="Ensembl"/>
        </authorList>
    </citation>
    <scope>IDENTIFICATION</scope>
</reference>
<dbReference type="InterPro" id="IPR032675">
    <property type="entry name" value="LRR_dom_sf"/>
</dbReference>
<dbReference type="GO" id="GO:0007099">
    <property type="term" value="P:centriole replication"/>
    <property type="evidence" value="ECO:0000318"/>
    <property type="project" value="GO_Central"/>
</dbReference>
<dbReference type="PROSITE" id="PS51450">
    <property type="entry name" value="LRR"/>
    <property type="match status" value="2"/>
</dbReference>
<dbReference type="FunCoup" id="F6XW30">
    <property type="interactions" value="336"/>
</dbReference>
<dbReference type="HOGENOM" id="CLU_027497_0_0_1"/>
<evidence type="ECO:0000256" key="1">
    <source>
        <dbReference type="ARBA" id="ARBA00004300"/>
    </source>
</evidence>
<dbReference type="KEGG" id="mdo:100014590"/>
<evidence type="ECO:0000313" key="14">
    <source>
        <dbReference type="Proteomes" id="UP000002280"/>
    </source>
</evidence>
<evidence type="ECO:0000256" key="2">
    <source>
        <dbReference type="ARBA" id="ARBA00022490"/>
    </source>
</evidence>
<dbReference type="CTD" id="55722"/>
<keyword evidence="3" id="KW-0433">Leucine-rich repeat</keyword>
<gene>
    <name evidence="13" type="primary">CEP72</name>
</gene>
<evidence type="ECO:0000256" key="5">
    <source>
        <dbReference type="ARBA" id="ARBA00023054"/>
    </source>
</evidence>
<evidence type="ECO:0000256" key="10">
    <source>
        <dbReference type="ARBA" id="ARBA00070210"/>
    </source>
</evidence>
<reference evidence="13 14" key="1">
    <citation type="journal article" date="2007" name="Nature">
        <title>Genome of the marsupial Monodelphis domestica reveals innovation in non-coding sequences.</title>
        <authorList>
            <person name="Mikkelsen T.S."/>
            <person name="Wakefield M.J."/>
            <person name="Aken B."/>
            <person name="Amemiya C.T."/>
            <person name="Chang J.L."/>
            <person name="Duke S."/>
            <person name="Garber M."/>
            <person name="Gentles A.J."/>
            <person name="Goodstadt L."/>
            <person name="Heger A."/>
            <person name="Jurka J."/>
            <person name="Kamal M."/>
            <person name="Mauceli E."/>
            <person name="Searle S.M."/>
            <person name="Sharpe T."/>
            <person name="Baker M.L."/>
            <person name="Batzer M.A."/>
            <person name="Benos P.V."/>
            <person name="Belov K."/>
            <person name="Clamp M."/>
            <person name="Cook A."/>
            <person name="Cuff J."/>
            <person name="Das R."/>
            <person name="Davidow L."/>
            <person name="Deakin J.E."/>
            <person name="Fazzari M.J."/>
            <person name="Glass J.L."/>
            <person name="Grabherr M."/>
            <person name="Greally J.M."/>
            <person name="Gu W."/>
            <person name="Hore T.A."/>
            <person name="Huttley G.A."/>
            <person name="Kleber M."/>
            <person name="Jirtle R.L."/>
            <person name="Koina E."/>
            <person name="Lee J.T."/>
            <person name="Mahony S."/>
            <person name="Marra M.A."/>
            <person name="Miller R.D."/>
            <person name="Nicholls R.D."/>
            <person name="Oda M."/>
            <person name="Papenfuss A.T."/>
            <person name="Parra Z.E."/>
            <person name="Pollock D.D."/>
            <person name="Ray D.A."/>
            <person name="Schein J.E."/>
            <person name="Speed T.P."/>
            <person name="Thompson K."/>
            <person name="VandeBerg J.L."/>
            <person name="Wade C.M."/>
            <person name="Walker J.A."/>
            <person name="Waters P.D."/>
            <person name="Webber C."/>
            <person name="Weidman J.R."/>
            <person name="Xie X."/>
            <person name="Zody M.C."/>
            <person name="Baldwin J."/>
            <person name="Abdouelleil A."/>
            <person name="Abdulkadir J."/>
            <person name="Abebe A."/>
            <person name="Abera B."/>
            <person name="Abreu J."/>
            <person name="Acer S.C."/>
            <person name="Aftuck L."/>
            <person name="Alexander A."/>
            <person name="An P."/>
            <person name="Anderson E."/>
            <person name="Anderson S."/>
            <person name="Arachi H."/>
            <person name="Azer M."/>
            <person name="Bachantsang P."/>
            <person name="Barry A."/>
            <person name="Bayul T."/>
            <person name="Berlin A."/>
            <person name="Bessette D."/>
            <person name="Bloom T."/>
            <person name="Bloom T."/>
            <person name="Boguslavskiy L."/>
            <person name="Bonnet C."/>
            <person name="Boukhgalter B."/>
            <person name="Bourzgui I."/>
            <person name="Brown A."/>
            <person name="Cahill P."/>
            <person name="Channer S."/>
            <person name="Cheshatsang Y."/>
            <person name="Chuda L."/>
            <person name="Citroen M."/>
            <person name="Collymore A."/>
            <person name="Cooke P."/>
            <person name="Costello M."/>
            <person name="D'Aco K."/>
            <person name="Daza R."/>
            <person name="De Haan G."/>
            <person name="DeGray S."/>
            <person name="DeMaso C."/>
            <person name="Dhargay N."/>
            <person name="Dooley K."/>
            <person name="Dooley E."/>
            <person name="Doricent M."/>
            <person name="Dorje P."/>
            <person name="Dorjee K."/>
            <person name="Dupes A."/>
            <person name="Elong R."/>
            <person name="Falk J."/>
            <person name="Farina A."/>
            <person name="Faro S."/>
            <person name="Ferguson D."/>
            <person name="Fisher S."/>
            <person name="Foley C.D."/>
            <person name="Franke A."/>
            <person name="Friedrich D."/>
            <person name="Gadbois L."/>
            <person name="Gearin G."/>
            <person name="Gearin C.R."/>
            <person name="Giannoukos G."/>
            <person name="Goode T."/>
            <person name="Graham J."/>
            <person name="Grandbois E."/>
            <person name="Grewal S."/>
            <person name="Gyaltsen K."/>
            <person name="Hafez N."/>
            <person name="Hagos B."/>
            <person name="Hall J."/>
            <person name="Henson C."/>
            <person name="Hollinger A."/>
            <person name="Honan T."/>
            <person name="Huard M.D."/>
            <person name="Hughes L."/>
            <person name="Hurhula B."/>
            <person name="Husby M.E."/>
            <person name="Kamat A."/>
            <person name="Kanga B."/>
            <person name="Kashin S."/>
            <person name="Khazanovich D."/>
            <person name="Kisner P."/>
            <person name="Lance K."/>
            <person name="Lara M."/>
            <person name="Lee W."/>
            <person name="Lennon N."/>
            <person name="Letendre F."/>
            <person name="LeVine R."/>
            <person name="Lipovsky A."/>
            <person name="Liu X."/>
            <person name="Liu J."/>
            <person name="Liu S."/>
            <person name="Lokyitsang T."/>
            <person name="Lokyitsang Y."/>
            <person name="Lubonja R."/>
            <person name="Lui A."/>
            <person name="MacDonald P."/>
            <person name="Magnisalis V."/>
            <person name="Maru K."/>
            <person name="Matthews C."/>
            <person name="McCusker W."/>
            <person name="McDonough S."/>
            <person name="Mehta T."/>
            <person name="Meldrim J."/>
            <person name="Meneus L."/>
            <person name="Mihai O."/>
            <person name="Mihalev A."/>
            <person name="Mihova T."/>
            <person name="Mittelman R."/>
            <person name="Mlenga V."/>
            <person name="Montmayeur A."/>
            <person name="Mulrain L."/>
            <person name="Navidi A."/>
            <person name="Naylor J."/>
            <person name="Negash T."/>
            <person name="Nguyen T."/>
            <person name="Nguyen N."/>
            <person name="Nicol R."/>
            <person name="Norbu C."/>
            <person name="Norbu N."/>
            <person name="Novod N."/>
            <person name="O'Neill B."/>
            <person name="Osman S."/>
            <person name="Markiewicz E."/>
            <person name="Oyono O.L."/>
            <person name="Patti C."/>
            <person name="Phunkhang P."/>
            <person name="Pierre F."/>
            <person name="Priest M."/>
            <person name="Raghuraman S."/>
            <person name="Rege F."/>
            <person name="Reyes R."/>
            <person name="Rise C."/>
            <person name="Rogov P."/>
            <person name="Ross K."/>
            <person name="Ryan E."/>
            <person name="Settipalli S."/>
            <person name="Shea T."/>
            <person name="Sherpa N."/>
            <person name="Shi L."/>
            <person name="Shih D."/>
            <person name="Sparrow T."/>
            <person name="Spaulding J."/>
            <person name="Stalker J."/>
            <person name="Stange-Thomann N."/>
            <person name="Stavropoulos S."/>
            <person name="Stone C."/>
            <person name="Strader C."/>
            <person name="Tesfaye S."/>
            <person name="Thomson T."/>
            <person name="Thoulutsang Y."/>
            <person name="Thoulutsang D."/>
            <person name="Topham K."/>
            <person name="Topping I."/>
            <person name="Tsamla T."/>
            <person name="Vassiliev H."/>
            <person name="Vo A."/>
            <person name="Wangchuk T."/>
            <person name="Wangdi T."/>
            <person name="Weiand M."/>
            <person name="Wilkinson J."/>
            <person name="Wilson A."/>
            <person name="Yadav S."/>
            <person name="Young G."/>
            <person name="Yu Q."/>
            <person name="Zembek L."/>
            <person name="Zhong D."/>
            <person name="Zimmer A."/>
            <person name="Zwirko Z."/>
            <person name="Jaffe D.B."/>
            <person name="Alvarez P."/>
            <person name="Brockman W."/>
            <person name="Butler J."/>
            <person name="Chin C."/>
            <person name="Gnerre S."/>
            <person name="MacCallum I."/>
            <person name="Graves J.A."/>
            <person name="Ponting C.P."/>
            <person name="Breen M."/>
            <person name="Samollow P.B."/>
            <person name="Lander E.S."/>
            <person name="Lindblad-Toh K."/>
        </authorList>
    </citation>
    <scope>NUCLEOTIDE SEQUENCE [LARGE SCALE GENOMIC DNA]</scope>
</reference>
<sequence>MATAIKLILSEEKIQEKIGVCFRDMGLLQSLSIPGTYQEKITHLGNSLKNLTCLKSLDLSRNSLICLEGIEYLTLLENLNLYYNNISSLTEVFRLHQLPELKDVDLRLNPVAKNEPDYRLFLVYIIPRLRQLDNRLVRESERKASLSHFSMEEPFELKQMSSDLLKNQSERDRHSRTKYIDSLTKKCSVMDAEDEAVLNLIAECEMDLSKPPGLASSSKKDCAVPEFHNLPGSRPLQSPKPVPRVSQENIRGYDRKKSSSKVNFLDDKLLEHSIVKSQDEVEMQRKYMPSGHFDLQLSESSGIEGSFNSPMQKKVTSAQKMLKTLATSGIIYKRKMLNRRLQSIQEENCSELLERNSILERNSRLSSSDESIFNQQIERTLESERKNDRSYSNFDRSEPDISEQTRIKNINASLKEASSSHSATQTLNKDAFKISLLDTLLDLVDKYWNGRKSLHSNEKFLYQARHVLSAVQAAAPNQEDSSIMSEKISHLILENEALQSLAEQEQQYNMRISELMLELNTALKEMDSLKKQLSNSLEENKNLKSQLLSVEQNAKHGEATALLTVQVTELQNSNQELASEIDNLKEHLEHYAKIQELTEMLQESHSSLISTNEHLLQELTQTRIRHKAEVEQLHWSYNELKKTMSQFPLSNSDLSSS</sequence>
<dbReference type="Bgee" id="ENSMODG00000025641">
    <property type="expression patterns" value="Expressed in spermatocyte and 21 other cell types or tissues"/>
</dbReference>
<dbReference type="GO" id="GO:0034451">
    <property type="term" value="C:centriolar satellite"/>
    <property type="evidence" value="ECO:0000318"/>
    <property type="project" value="GO_Central"/>
</dbReference>
<keyword evidence="2" id="KW-0963">Cytoplasm</keyword>
<evidence type="ECO:0000256" key="9">
    <source>
        <dbReference type="ARBA" id="ARBA00064594"/>
    </source>
</evidence>
<dbReference type="GO" id="GO:1904779">
    <property type="term" value="P:regulation of protein localization to centrosome"/>
    <property type="evidence" value="ECO:0000318"/>
    <property type="project" value="GO_Central"/>
</dbReference>
<feature type="region of interest" description="Disordered" evidence="12">
    <location>
        <begin position="229"/>
        <end position="257"/>
    </location>
</feature>
<dbReference type="Ensembl" id="ENSMODT00000040056.3">
    <property type="protein sequence ID" value="ENSMODP00000038456.2"/>
    <property type="gene ID" value="ENSMODG00000025641.3"/>
</dbReference>
<keyword evidence="4" id="KW-0677">Repeat</keyword>
<dbReference type="FunFam" id="3.80.10.10:FF:000489">
    <property type="entry name" value="Centrosomal protein of 72 kDa"/>
    <property type="match status" value="1"/>
</dbReference>
<dbReference type="AlphaFoldDB" id="F6XW30"/>
<name>F6XW30_MONDO</name>
<dbReference type="STRING" id="13616.ENSMODP00000038456"/>
<dbReference type="RefSeq" id="XP_007486828.1">
    <property type="nucleotide sequence ID" value="XM_007486766.3"/>
</dbReference>
<keyword evidence="5 11" id="KW-0175">Coiled coil</keyword>
<proteinExistence type="inferred from homology"/>